<sequence>MKLFAPLEDLKLLISTSDEDRLSALDGVRALALLWVFALHSAQIPMWVPPSSMKISEVYIELKQQWWFQSTIQGGTGVDVFFVLSGLLISSGYQRIKDPSFFKRYGSFLSRRFFRIWPMVFAAVMTSVLMGLCISSYSLKNAERVWAYLLLVPNFVPQSLKKSDISQLWSVGVEMQMYLITPFVVDLLVSRETGKRRSWAFLGLAMISACCVAFRVYLVYGPPQNSVVDTWPPPPLYVNPLARLSPYASGIAVHFALSDCQEGQSGGTWRRLCSFVVDVLAVSVLALSFFIGSKVLKPPFFTTNIFSPLANELMVITWPPLYGWCLARAIFRAITAPKGKDLSEWFNFWCWFRAFLSSRIWTPLAILSYGAYVLQFIIGCWALPYFLDAVNLSFSGLTRDDVLPALWRYAVVFLLFTLIGYALALPYHLFVEKPGMRLGKVLSDVISKSRRAVEAVEEGKVHSSKGQISKGQMEADLEVAGA</sequence>
<evidence type="ECO:0000256" key="1">
    <source>
        <dbReference type="SAM" id="Phobius"/>
    </source>
</evidence>
<keyword evidence="1" id="KW-1133">Transmembrane helix</keyword>
<protein>
    <recommendedName>
        <fullName evidence="2">Acyltransferase 3 domain-containing protein</fullName>
    </recommendedName>
</protein>
<feature type="transmembrane region" description="Helical" evidence="1">
    <location>
        <begin position="240"/>
        <end position="260"/>
    </location>
</feature>
<dbReference type="AlphaFoldDB" id="A0A9P1G4Q2"/>
<feature type="transmembrane region" description="Helical" evidence="1">
    <location>
        <begin position="313"/>
        <end position="331"/>
    </location>
</feature>
<dbReference type="EMBL" id="CAMXCT010002312">
    <property type="protein sequence ID" value="CAI3997252.1"/>
    <property type="molecule type" value="Genomic_DNA"/>
</dbReference>
<keyword evidence="1" id="KW-0472">Membrane</keyword>
<reference evidence="3" key="1">
    <citation type="submission" date="2022-10" db="EMBL/GenBank/DDBJ databases">
        <authorList>
            <person name="Chen Y."/>
            <person name="Dougan E. K."/>
            <person name="Chan C."/>
            <person name="Rhodes N."/>
            <person name="Thang M."/>
        </authorList>
    </citation>
    <scope>NUCLEOTIDE SEQUENCE</scope>
</reference>
<evidence type="ECO:0000259" key="2">
    <source>
        <dbReference type="Pfam" id="PF01757"/>
    </source>
</evidence>
<dbReference type="PANTHER" id="PTHR11161">
    <property type="entry name" value="O-ACYLTRANSFERASE"/>
    <property type="match status" value="1"/>
</dbReference>
<reference evidence="4" key="2">
    <citation type="submission" date="2024-04" db="EMBL/GenBank/DDBJ databases">
        <authorList>
            <person name="Chen Y."/>
            <person name="Shah S."/>
            <person name="Dougan E. K."/>
            <person name="Thang M."/>
            <person name="Chan C."/>
        </authorList>
    </citation>
    <scope>NUCLEOTIDE SEQUENCE [LARGE SCALE GENOMIC DNA]</scope>
</reference>
<feature type="transmembrane region" description="Helical" evidence="1">
    <location>
        <begin position="272"/>
        <end position="293"/>
    </location>
</feature>
<dbReference type="Proteomes" id="UP001152797">
    <property type="component" value="Unassembled WGS sequence"/>
</dbReference>
<feature type="domain" description="Acyltransferase 3" evidence="2">
    <location>
        <begin position="24"/>
        <end position="424"/>
    </location>
</feature>
<feature type="transmembrane region" description="Helical" evidence="1">
    <location>
        <begin position="366"/>
        <end position="387"/>
    </location>
</feature>
<feature type="transmembrane region" description="Helical" evidence="1">
    <location>
        <begin position="114"/>
        <end position="139"/>
    </location>
</feature>
<dbReference type="InterPro" id="IPR002656">
    <property type="entry name" value="Acyl_transf_3_dom"/>
</dbReference>
<keyword evidence="1" id="KW-0812">Transmembrane</keyword>
<dbReference type="EMBL" id="CAMXCT020002312">
    <property type="protein sequence ID" value="CAL1150627.1"/>
    <property type="molecule type" value="Genomic_DNA"/>
</dbReference>
<keyword evidence="5" id="KW-1185">Reference proteome</keyword>
<evidence type="ECO:0000313" key="4">
    <source>
        <dbReference type="EMBL" id="CAL1150627.1"/>
    </source>
</evidence>
<dbReference type="GO" id="GO:0016747">
    <property type="term" value="F:acyltransferase activity, transferring groups other than amino-acyl groups"/>
    <property type="evidence" value="ECO:0007669"/>
    <property type="project" value="InterPro"/>
</dbReference>
<gene>
    <name evidence="3" type="ORF">C1SCF055_LOCUS23655</name>
</gene>
<accession>A0A9P1G4Q2</accession>
<proteinExistence type="predicted"/>
<organism evidence="3">
    <name type="scientific">Cladocopium goreaui</name>
    <dbReference type="NCBI Taxonomy" id="2562237"/>
    <lineage>
        <taxon>Eukaryota</taxon>
        <taxon>Sar</taxon>
        <taxon>Alveolata</taxon>
        <taxon>Dinophyceae</taxon>
        <taxon>Suessiales</taxon>
        <taxon>Symbiodiniaceae</taxon>
        <taxon>Cladocopium</taxon>
    </lineage>
</organism>
<name>A0A9P1G4Q2_9DINO</name>
<feature type="transmembrane region" description="Helical" evidence="1">
    <location>
        <begin position="201"/>
        <end position="220"/>
    </location>
</feature>
<dbReference type="PANTHER" id="PTHR11161:SF12">
    <property type="entry name" value="ACYLTRANSFERASE 3 DOMAIN-CONTAINING PROTEIN-RELATED"/>
    <property type="match status" value="1"/>
</dbReference>
<evidence type="ECO:0000313" key="5">
    <source>
        <dbReference type="Proteomes" id="UP001152797"/>
    </source>
</evidence>
<dbReference type="Pfam" id="PF01757">
    <property type="entry name" value="Acyl_transf_3"/>
    <property type="match status" value="1"/>
</dbReference>
<evidence type="ECO:0000313" key="3">
    <source>
        <dbReference type="EMBL" id="CAI3997252.1"/>
    </source>
</evidence>
<feature type="transmembrane region" description="Helical" evidence="1">
    <location>
        <begin position="407"/>
        <end position="430"/>
    </location>
</feature>
<dbReference type="EMBL" id="CAMXCT030002312">
    <property type="protein sequence ID" value="CAL4784564.1"/>
    <property type="molecule type" value="Genomic_DNA"/>
</dbReference>
<comment type="caution">
    <text evidence="3">The sequence shown here is derived from an EMBL/GenBank/DDBJ whole genome shotgun (WGS) entry which is preliminary data.</text>
</comment>
<dbReference type="InterPro" id="IPR052728">
    <property type="entry name" value="O2_lipid_transport_reg"/>
</dbReference>
<dbReference type="OrthoDB" id="443017at2759"/>